<feature type="compositionally biased region" description="Gly residues" evidence="2">
    <location>
        <begin position="865"/>
        <end position="886"/>
    </location>
</feature>
<dbReference type="Pfam" id="PF23654">
    <property type="entry name" value="ARM_LIN_2nd"/>
    <property type="match status" value="1"/>
</dbReference>
<protein>
    <submittedName>
        <fullName evidence="5">E3 ubiquitin-protein ligase LIN-1</fullName>
    </submittedName>
</protein>
<dbReference type="Gene3D" id="2.130.10.10">
    <property type="entry name" value="YVTN repeat-like/Quinoprotein amine dehydrogenase"/>
    <property type="match status" value="1"/>
</dbReference>
<comment type="caution">
    <text evidence="5">The sequence shown here is derived from an EMBL/GenBank/DDBJ whole genome shotgun (WGS) entry which is preliminary data.</text>
</comment>
<dbReference type="InterPro" id="IPR015943">
    <property type="entry name" value="WD40/YVTN_repeat-like_dom_sf"/>
</dbReference>
<dbReference type="InterPro" id="IPR036322">
    <property type="entry name" value="WD40_repeat_dom_sf"/>
</dbReference>
<evidence type="ECO:0000259" key="3">
    <source>
        <dbReference type="Pfam" id="PF23628"/>
    </source>
</evidence>
<feature type="repeat" description="WD" evidence="1">
    <location>
        <begin position="549"/>
        <end position="580"/>
    </location>
</feature>
<gene>
    <name evidence="5" type="ORF">Sangu_1545000</name>
</gene>
<dbReference type="Pfam" id="PF00400">
    <property type="entry name" value="WD40"/>
    <property type="match status" value="1"/>
</dbReference>
<dbReference type="PANTHER" id="PTHR47446:SF2">
    <property type="entry name" value="RING-TYPE E3 UBIQUITIN TRANSFERASE"/>
    <property type="match status" value="1"/>
</dbReference>
<keyword evidence="1" id="KW-0853">WD repeat</keyword>
<organism evidence="5">
    <name type="scientific">Sesamum angustifolium</name>
    <dbReference type="NCBI Taxonomy" id="2727405"/>
    <lineage>
        <taxon>Eukaryota</taxon>
        <taxon>Viridiplantae</taxon>
        <taxon>Streptophyta</taxon>
        <taxon>Embryophyta</taxon>
        <taxon>Tracheophyta</taxon>
        <taxon>Spermatophyta</taxon>
        <taxon>Magnoliopsida</taxon>
        <taxon>eudicotyledons</taxon>
        <taxon>Gunneridae</taxon>
        <taxon>Pentapetalae</taxon>
        <taxon>asterids</taxon>
        <taxon>lamiids</taxon>
        <taxon>Lamiales</taxon>
        <taxon>Pedaliaceae</taxon>
        <taxon>Sesamum</taxon>
    </lineage>
</organism>
<evidence type="ECO:0000256" key="1">
    <source>
        <dbReference type="PROSITE-ProRule" id="PRU00221"/>
    </source>
</evidence>
<name>A0AAW2MSE8_9LAMI</name>
<dbReference type="InterPro" id="IPR056514">
    <property type="entry name" value="ARM_LIN_2nd"/>
</dbReference>
<dbReference type="Gene3D" id="1.25.10.10">
    <property type="entry name" value="Leucine-rich Repeat Variant"/>
    <property type="match status" value="1"/>
</dbReference>
<dbReference type="EMBL" id="JACGWK010000009">
    <property type="protein sequence ID" value="KAL0333888.1"/>
    <property type="molecule type" value="Genomic_DNA"/>
</dbReference>
<dbReference type="PANTHER" id="PTHR47446">
    <property type="entry name" value="RING-TYPE E3 UBIQUITIN TRANSFERASE"/>
    <property type="match status" value="1"/>
</dbReference>
<feature type="region of interest" description="Disordered" evidence="2">
    <location>
        <begin position="782"/>
        <end position="886"/>
    </location>
</feature>
<dbReference type="InterPro" id="IPR052858">
    <property type="entry name" value="E3_ubiquitin-ligase_LIN"/>
</dbReference>
<dbReference type="InterPro" id="IPR011989">
    <property type="entry name" value="ARM-like"/>
</dbReference>
<dbReference type="Pfam" id="PF23628">
    <property type="entry name" value="ARM_LIN_C"/>
    <property type="match status" value="1"/>
</dbReference>
<dbReference type="SUPFAM" id="SSF50978">
    <property type="entry name" value="WD40 repeat-like"/>
    <property type="match status" value="1"/>
</dbReference>
<accession>A0AAW2MSE8</accession>
<dbReference type="InterPro" id="IPR016024">
    <property type="entry name" value="ARM-type_fold"/>
</dbReference>
<dbReference type="AlphaFoldDB" id="A0AAW2MSE8"/>
<feature type="compositionally biased region" description="Basic residues" evidence="2">
    <location>
        <begin position="819"/>
        <end position="831"/>
    </location>
</feature>
<dbReference type="InterPro" id="IPR055566">
    <property type="entry name" value="ARM_LIN"/>
</dbReference>
<dbReference type="PROSITE" id="PS50294">
    <property type="entry name" value="WD_REPEATS_REGION"/>
    <property type="match status" value="1"/>
</dbReference>
<dbReference type="InterPro" id="IPR001680">
    <property type="entry name" value="WD40_rpt"/>
</dbReference>
<evidence type="ECO:0000313" key="5">
    <source>
        <dbReference type="EMBL" id="KAL0333888.1"/>
    </source>
</evidence>
<feature type="domain" description="Putative E3 ubiquitin-protein ligase LIN ARM-like" evidence="3">
    <location>
        <begin position="161"/>
        <end position="527"/>
    </location>
</feature>
<evidence type="ECO:0000256" key="2">
    <source>
        <dbReference type="SAM" id="MobiDB-lite"/>
    </source>
</evidence>
<dbReference type="SMART" id="SM00320">
    <property type="entry name" value="WD40"/>
    <property type="match status" value="3"/>
</dbReference>
<dbReference type="PROSITE" id="PS50082">
    <property type="entry name" value="WD_REPEATS_2"/>
    <property type="match status" value="1"/>
</dbReference>
<sequence>MSELRLAITDLCTSEILREAETAVLKIERFWEEGNMQLEMISMLTKPPVINGFVEILFNSVDKQVLKATILLLTELGSRDVSVIQTLTAVDSDVECIVELFKKGLLEAVVLVHLLRPQATSLVEMDLVDYLLTVLGNKEDNESKKMCMNPRTASLILLGDIIRSSNEARLVKIVRSIVATNSIEKIVVSLQAEHIEERIAAVIILLRCVLEDGKCRNLIAEKAELAPVLEIFVGVNDAERFEIVHLLSELVKLNRRNLNEQFLHLLKDEGTFSTMHNLLMYLQNTLQDQSPIVAGLLLQLDLLEEPRKMSIYREEAIDALISVLRNSEFPVAQISAAETVLSLQGRFSYSGKSLSRAILLKRAGLDRSYRAFMRKDKRRHNISADDQDTKEDENAGEEWERRVAFALVSHEFGLLFEGLAEGLKSRYEELQSVCFMAATWLTYMLSILPDTGVRGAARVCLLNHFVSVFKSRKNTEDRALSMLALNTFIRDPEGLQGLGAHMKDILKGLRELKKCSIMAVEMLKVLSEEHDNSAVWSSEGSELHLIQEICEHTKAVTSLAVLHSSDKLYSGSLDRTLRVWVISVEGIYCEQVQEMKDHINNLVVANNIACYIPQGAGIKVYSWNGSSKSLNQQKYAKCLALVQGKVYCGCMDNSIQEIDLATGTLGIIQSGSKKLLGKAYPIYALQIHDGLIYAAGPSFDGANVKIWSTSNYSMVGSLTSTSEVRTMAVSSDLVYLGCKGGTVEVWCRKKHSRVETLQVSSTAKILCMAIDANEDMLIIGTSDGRIQDGGRERRRRRRGEGEEEATDRRAQADLGRGASGRKRRRRGRGGRGGRDEEEAEVDGQEKEEAKGVGGRGEEEEEAANGNGGADLGGFGRGGEGGGGGDG</sequence>
<reference evidence="5" key="2">
    <citation type="journal article" date="2024" name="Plant">
        <title>Genomic evolution and insights into agronomic trait innovations of Sesamum species.</title>
        <authorList>
            <person name="Miao H."/>
            <person name="Wang L."/>
            <person name="Qu L."/>
            <person name="Liu H."/>
            <person name="Sun Y."/>
            <person name="Le M."/>
            <person name="Wang Q."/>
            <person name="Wei S."/>
            <person name="Zheng Y."/>
            <person name="Lin W."/>
            <person name="Duan Y."/>
            <person name="Cao H."/>
            <person name="Xiong S."/>
            <person name="Wang X."/>
            <person name="Wei L."/>
            <person name="Li C."/>
            <person name="Ma Q."/>
            <person name="Ju M."/>
            <person name="Zhao R."/>
            <person name="Li G."/>
            <person name="Mu C."/>
            <person name="Tian Q."/>
            <person name="Mei H."/>
            <person name="Zhang T."/>
            <person name="Gao T."/>
            <person name="Zhang H."/>
        </authorList>
    </citation>
    <scope>NUCLEOTIDE SEQUENCE</scope>
    <source>
        <strain evidence="5">G01</strain>
    </source>
</reference>
<dbReference type="SUPFAM" id="SSF48371">
    <property type="entry name" value="ARM repeat"/>
    <property type="match status" value="1"/>
</dbReference>
<feature type="domain" description="Putative E3 ubiquitin-protein ligase LIN ARM repeats" evidence="4">
    <location>
        <begin position="1"/>
        <end position="158"/>
    </location>
</feature>
<proteinExistence type="predicted"/>
<evidence type="ECO:0000259" key="4">
    <source>
        <dbReference type="Pfam" id="PF23654"/>
    </source>
</evidence>
<reference evidence="5" key="1">
    <citation type="submission" date="2020-06" db="EMBL/GenBank/DDBJ databases">
        <authorList>
            <person name="Li T."/>
            <person name="Hu X."/>
            <person name="Zhang T."/>
            <person name="Song X."/>
            <person name="Zhang H."/>
            <person name="Dai N."/>
            <person name="Sheng W."/>
            <person name="Hou X."/>
            <person name="Wei L."/>
        </authorList>
    </citation>
    <scope>NUCLEOTIDE SEQUENCE</scope>
    <source>
        <strain evidence="5">G01</strain>
        <tissue evidence="5">Leaf</tissue>
    </source>
</reference>